<reference evidence="3" key="1">
    <citation type="submission" date="2016-11" db="EMBL/GenBank/DDBJ databases">
        <authorList>
            <person name="Shukria A."/>
            <person name="Stevens D.C."/>
        </authorList>
    </citation>
    <scope>NUCLEOTIDE SEQUENCE [LARGE SCALE GENOMIC DNA]</scope>
    <source>
        <strain evidence="3">Cbfe23</strain>
    </source>
</reference>
<dbReference type="Proteomes" id="UP000182229">
    <property type="component" value="Unassembled WGS sequence"/>
</dbReference>
<dbReference type="EMBL" id="MPIN01000010">
    <property type="protein sequence ID" value="OJH36651.1"/>
    <property type="molecule type" value="Genomic_DNA"/>
</dbReference>
<gene>
    <name evidence="2" type="ORF">BON30_33430</name>
</gene>
<protein>
    <submittedName>
        <fullName evidence="2">Uncharacterized protein</fullName>
    </submittedName>
</protein>
<keyword evidence="3" id="KW-1185">Reference proteome</keyword>
<evidence type="ECO:0000256" key="1">
    <source>
        <dbReference type="SAM" id="MobiDB-lite"/>
    </source>
</evidence>
<name>A0A1L9B301_9BACT</name>
<proteinExistence type="predicted"/>
<dbReference type="STRING" id="83449.BON30_33430"/>
<dbReference type="AlphaFoldDB" id="A0A1L9B301"/>
<dbReference type="OrthoDB" id="5484783at2"/>
<reference evidence="2 3" key="2">
    <citation type="submission" date="2016-12" db="EMBL/GenBank/DDBJ databases">
        <title>Draft Genome Sequence of Cystobacter ferrugineus Strain Cbfe23.</title>
        <authorList>
            <person name="Akbar S."/>
            <person name="Dowd S.E."/>
            <person name="Stevens D.C."/>
        </authorList>
    </citation>
    <scope>NUCLEOTIDE SEQUENCE [LARGE SCALE GENOMIC DNA]</scope>
    <source>
        <strain evidence="2 3">Cbfe23</strain>
    </source>
</reference>
<dbReference type="RefSeq" id="WP_071902539.1">
    <property type="nucleotide sequence ID" value="NZ_MPIN01000010.1"/>
</dbReference>
<accession>A0A1L9B301</accession>
<sequence>MKRLSVHDLKPEDSLQLLFEGAFDPRAAREDELEPLLQALEQYADGWMPDVAEGKRRRKYARTAIWKALEEEHNGNSTALGLYRTQWPALDMTLWLRLPPRPSVLDLSIEVKPLSFFSEEERCRHFVEMVRAWACRYPVTHAAAHSVADWALTNAPLFGRDKQTWYRDGFDKVYEVSWLNVFGTKLVDTIGRERVLSTPAWRVEELPNGCVLLVTRPTAADFASEQARLAQARAHVHLRPDLDFDSVLRTLRERSATLAPVQPRFHPDVAPLLSRVVDHVASHKRQQRIAELNTWQPPEPNEWRSASSALPPDVEDPERACEHYRLLAEHLVALLHSEVPSVFDATPESLTDVDFYFWREEFPTSRPREAIDERAVPALGAYLGEVLVRHLGGQWLPRQKLDEAQVRVGHRLWLPFARARHALRSRQALLDSSLTQLYRVAERHRG</sequence>
<feature type="region of interest" description="Disordered" evidence="1">
    <location>
        <begin position="293"/>
        <end position="315"/>
    </location>
</feature>
<evidence type="ECO:0000313" key="2">
    <source>
        <dbReference type="EMBL" id="OJH36651.1"/>
    </source>
</evidence>
<organism evidence="2 3">
    <name type="scientific">Cystobacter ferrugineus</name>
    <dbReference type="NCBI Taxonomy" id="83449"/>
    <lineage>
        <taxon>Bacteria</taxon>
        <taxon>Pseudomonadati</taxon>
        <taxon>Myxococcota</taxon>
        <taxon>Myxococcia</taxon>
        <taxon>Myxococcales</taxon>
        <taxon>Cystobacterineae</taxon>
        <taxon>Archangiaceae</taxon>
        <taxon>Cystobacter</taxon>
    </lineage>
</organism>
<comment type="caution">
    <text evidence="2">The sequence shown here is derived from an EMBL/GenBank/DDBJ whole genome shotgun (WGS) entry which is preliminary data.</text>
</comment>
<evidence type="ECO:0000313" key="3">
    <source>
        <dbReference type="Proteomes" id="UP000182229"/>
    </source>
</evidence>